<dbReference type="RefSeq" id="WP_185027058.1">
    <property type="nucleotide sequence ID" value="NZ_JACHMQ010000001.1"/>
</dbReference>
<proteinExistence type="predicted"/>
<dbReference type="AlphaFoldDB" id="A0A7X0G1K7"/>
<protein>
    <submittedName>
        <fullName evidence="1">Uncharacterized protein</fullName>
    </submittedName>
</protein>
<name>A0A7X0G1K7_9ACTN</name>
<reference evidence="1 2" key="1">
    <citation type="submission" date="2020-08" db="EMBL/GenBank/DDBJ databases">
        <title>Sequencing the genomes of 1000 actinobacteria strains.</title>
        <authorList>
            <person name="Klenk H.-P."/>
        </authorList>
    </citation>
    <scope>NUCLEOTIDE SEQUENCE [LARGE SCALE GENOMIC DNA]</scope>
    <source>
        <strain evidence="1 2">DSM 43675</strain>
    </source>
</reference>
<gene>
    <name evidence="1" type="ORF">BKA00_003929</name>
</gene>
<keyword evidence="2" id="KW-1185">Reference proteome</keyword>
<accession>A0A7X0G1K7</accession>
<evidence type="ECO:0000313" key="1">
    <source>
        <dbReference type="EMBL" id="MBB6397015.1"/>
    </source>
</evidence>
<evidence type="ECO:0000313" key="2">
    <source>
        <dbReference type="Proteomes" id="UP000546324"/>
    </source>
</evidence>
<comment type="caution">
    <text evidence="1">The sequence shown here is derived from an EMBL/GenBank/DDBJ whole genome shotgun (WGS) entry which is preliminary data.</text>
</comment>
<sequence length="168" mass="18878">MRHELTVPMSGNFYLDAGSAEEVLIILKECEDIKVVLDAAGPRFEEAANQATLEGFEEAERSFPRAGVGYQLIIPWVNDGVVARWCRRWSRRRDRTTITVTIPRDVRFTATTRFGNTASTRLLNVGLLPFVEAAEDRRVPLDPETVEGMIIRGGRVRCLDGSSLQEEL</sequence>
<dbReference type="Proteomes" id="UP000546324">
    <property type="component" value="Unassembled WGS sequence"/>
</dbReference>
<organism evidence="1 2">
    <name type="scientific">Actinomadura coerulea</name>
    <dbReference type="NCBI Taxonomy" id="46159"/>
    <lineage>
        <taxon>Bacteria</taxon>
        <taxon>Bacillati</taxon>
        <taxon>Actinomycetota</taxon>
        <taxon>Actinomycetes</taxon>
        <taxon>Streptosporangiales</taxon>
        <taxon>Thermomonosporaceae</taxon>
        <taxon>Actinomadura</taxon>
    </lineage>
</organism>
<dbReference type="EMBL" id="JACHMQ010000001">
    <property type="protein sequence ID" value="MBB6397015.1"/>
    <property type="molecule type" value="Genomic_DNA"/>
</dbReference>